<accession>A0A177KWZ9</accession>
<feature type="region of interest" description="Disordered" evidence="4">
    <location>
        <begin position="126"/>
        <end position="167"/>
    </location>
</feature>
<keyword evidence="1 3" id="KW-0813">Transport</keyword>
<sequence length="337" mass="37415">MKKWAVIAAALSLALAACSNEEDKEATSIEENEASQLTVYTTIYPLEYFAERIGGDTVNVESIMPAGADEHTYEPTTKTILELAEADLFLYNGLNLEPFAEKAEETLAGEDVKIVNVGEHVDVEVDSHEGHSHEDETTHEEVTEDGHAHEDETTEGGHDHEHGGVDPHIWIDPMLAIEIASVVKDELVTLNPDGKGTYNENFKSLKTDLESLDEQFHKMTDAAEQKEILVSHAAYGYWEESYGIEQLSIAGLSSTEEPSQKELKEIADTATKHDIKYVIFEQNITPKVAKVIQNEIGADSLRLHNLSTLTEEDIENGEDYFSIMEKNIETLKTALAK</sequence>
<dbReference type="Gene3D" id="3.40.50.1980">
    <property type="entry name" value="Nitrogenase molybdenum iron protein domain"/>
    <property type="match status" value="2"/>
</dbReference>
<feature type="signal peptide" evidence="5">
    <location>
        <begin position="1"/>
        <end position="19"/>
    </location>
</feature>
<dbReference type="PRINTS" id="PR00690">
    <property type="entry name" value="ADHESNFAMILY"/>
</dbReference>
<dbReference type="InterPro" id="IPR006127">
    <property type="entry name" value="ZnuA-like"/>
</dbReference>
<organism evidence="6 7">
    <name type="scientific">Domibacillus aminovorans</name>
    <dbReference type="NCBI Taxonomy" id="29332"/>
    <lineage>
        <taxon>Bacteria</taxon>
        <taxon>Bacillati</taxon>
        <taxon>Bacillota</taxon>
        <taxon>Bacilli</taxon>
        <taxon>Bacillales</taxon>
        <taxon>Bacillaceae</taxon>
        <taxon>Domibacillus</taxon>
    </lineage>
</organism>
<evidence type="ECO:0000313" key="6">
    <source>
        <dbReference type="EMBL" id="OAH57853.1"/>
    </source>
</evidence>
<evidence type="ECO:0000256" key="2">
    <source>
        <dbReference type="ARBA" id="ARBA00022729"/>
    </source>
</evidence>
<reference evidence="6 7" key="1">
    <citation type="submission" date="2016-01" db="EMBL/GenBank/DDBJ databases">
        <title>Investigation of taxonomic status of Bacillus aminovorans.</title>
        <authorList>
            <person name="Verma A."/>
            <person name="Pal Y."/>
            <person name="Krishnamurthi S."/>
        </authorList>
    </citation>
    <scope>NUCLEOTIDE SEQUENCE [LARGE SCALE GENOMIC DNA]</scope>
    <source>
        <strain evidence="6 7">DSM 4337</strain>
    </source>
</reference>
<dbReference type="EMBL" id="LQWZ01000012">
    <property type="protein sequence ID" value="OAH57853.1"/>
    <property type="molecule type" value="Genomic_DNA"/>
</dbReference>
<dbReference type="Pfam" id="PF01297">
    <property type="entry name" value="ZnuA"/>
    <property type="match status" value="1"/>
</dbReference>
<evidence type="ECO:0000256" key="3">
    <source>
        <dbReference type="RuleBase" id="RU003512"/>
    </source>
</evidence>
<dbReference type="InterPro" id="IPR006128">
    <property type="entry name" value="Lipoprotein_PsaA-like"/>
</dbReference>
<dbReference type="PANTHER" id="PTHR42953">
    <property type="entry name" value="HIGH-AFFINITY ZINC UPTAKE SYSTEM PROTEIN ZNUA-RELATED"/>
    <property type="match status" value="1"/>
</dbReference>
<comment type="similarity">
    <text evidence="3">Belongs to the bacterial solute-binding protein 9 family.</text>
</comment>
<name>A0A177KWZ9_9BACI</name>
<dbReference type="PRINTS" id="PR00691">
    <property type="entry name" value="ADHESINB"/>
</dbReference>
<dbReference type="Proteomes" id="UP000077271">
    <property type="component" value="Unassembled WGS sequence"/>
</dbReference>
<proteinExistence type="inferred from homology"/>
<dbReference type="OrthoDB" id="9810636at2"/>
<dbReference type="RefSeq" id="WP_082860555.1">
    <property type="nucleotide sequence ID" value="NZ_LQWZ01000012.1"/>
</dbReference>
<dbReference type="GO" id="GO:0046872">
    <property type="term" value="F:metal ion binding"/>
    <property type="evidence" value="ECO:0007669"/>
    <property type="project" value="InterPro"/>
</dbReference>
<dbReference type="PANTHER" id="PTHR42953:SF8">
    <property type="entry name" value="ZINT DOMAIN-CONTAINING PROTEIN"/>
    <property type="match status" value="1"/>
</dbReference>
<dbReference type="InterPro" id="IPR050492">
    <property type="entry name" value="Bact_metal-bind_prot9"/>
</dbReference>
<evidence type="ECO:0000313" key="7">
    <source>
        <dbReference type="Proteomes" id="UP000077271"/>
    </source>
</evidence>
<dbReference type="SUPFAM" id="SSF53807">
    <property type="entry name" value="Helical backbone' metal receptor"/>
    <property type="match status" value="1"/>
</dbReference>
<protein>
    <submittedName>
        <fullName evidence="6">Adhesin</fullName>
    </submittedName>
</protein>
<feature type="compositionally biased region" description="Basic and acidic residues" evidence="4">
    <location>
        <begin position="126"/>
        <end position="165"/>
    </location>
</feature>
<dbReference type="PROSITE" id="PS51257">
    <property type="entry name" value="PROKAR_LIPOPROTEIN"/>
    <property type="match status" value="1"/>
</dbReference>
<dbReference type="InterPro" id="IPR006129">
    <property type="entry name" value="AdhesinB"/>
</dbReference>
<feature type="chain" id="PRO_5038512096" evidence="5">
    <location>
        <begin position="20"/>
        <end position="337"/>
    </location>
</feature>
<evidence type="ECO:0000256" key="4">
    <source>
        <dbReference type="SAM" id="MobiDB-lite"/>
    </source>
</evidence>
<dbReference type="GO" id="GO:0030001">
    <property type="term" value="P:metal ion transport"/>
    <property type="evidence" value="ECO:0007669"/>
    <property type="project" value="InterPro"/>
</dbReference>
<dbReference type="AlphaFoldDB" id="A0A177KWZ9"/>
<evidence type="ECO:0000256" key="5">
    <source>
        <dbReference type="SAM" id="SignalP"/>
    </source>
</evidence>
<gene>
    <name evidence="6" type="ORF">AWH48_02235</name>
</gene>
<dbReference type="GO" id="GO:0007155">
    <property type="term" value="P:cell adhesion"/>
    <property type="evidence" value="ECO:0007669"/>
    <property type="project" value="InterPro"/>
</dbReference>
<keyword evidence="2 5" id="KW-0732">Signal</keyword>
<evidence type="ECO:0000256" key="1">
    <source>
        <dbReference type="ARBA" id="ARBA00022448"/>
    </source>
</evidence>
<comment type="caution">
    <text evidence="6">The sequence shown here is derived from an EMBL/GenBank/DDBJ whole genome shotgun (WGS) entry which is preliminary data.</text>
</comment>